<dbReference type="PANTHER" id="PTHR36302">
    <property type="entry name" value="BLR7088 PROTEIN"/>
    <property type="match status" value="1"/>
</dbReference>
<reference evidence="1 2" key="1">
    <citation type="submission" date="2016-10" db="EMBL/GenBank/DDBJ databases">
        <authorList>
            <person name="de Groot N.N."/>
        </authorList>
    </citation>
    <scope>NUCLEOTIDE SEQUENCE [LARGE SCALE GENOMIC DNA]</scope>
    <source>
        <strain evidence="1 2">ATCC 35958</strain>
    </source>
</reference>
<dbReference type="EMBL" id="FOGD01000001">
    <property type="protein sequence ID" value="SEQ16339.1"/>
    <property type="molecule type" value="Genomic_DNA"/>
</dbReference>
<dbReference type="InterPro" id="IPR036182">
    <property type="entry name" value="PCuAC_sf"/>
</dbReference>
<dbReference type="RefSeq" id="WP_245751182.1">
    <property type="nucleotide sequence ID" value="NZ_FOGD01000001.1"/>
</dbReference>
<keyword evidence="2" id="KW-1185">Reference proteome</keyword>
<dbReference type="InterPro" id="IPR007410">
    <property type="entry name" value="LpqE-like"/>
</dbReference>
<name>A0A1H9DS94_9BURK</name>
<proteinExistence type="predicted"/>
<dbReference type="Pfam" id="PF04314">
    <property type="entry name" value="PCuAC"/>
    <property type="match status" value="1"/>
</dbReference>
<organism evidence="1 2">
    <name type="scientific">Giesbergeria anulus</name>
    <dbReference type="NCBI Taxonomy" id="180197"/>
    <lineage>
        <taxon>Bacteria</taxon>
        <taxon>Pseudomonadati</taxon>
        <taxon>Pseudomonadota</taxon>
        <taxon>Betaproteobacteria</taxon>
        <taxon>Burkholderiales</taxon>
        <taxon>Comamonadaceae</taxon>
        <taxon>Giesbergeria</taxon>
    </lineage>
</organism>
<evidence type="ECO:0000313" key="1">
    <source>
        <dbReference type="EMBL" id="SEQ16339.1"/>
    </source>
</evidence>
<dbReference type="AlphaFoldDB" id="A0A1H9DS94"/>
<accession>A0A1H9DS94</accession>
<dbReference type="Gene3D" id="2.60.40.1890">
    <property type="entry name" value="PCu(A)C copper chaperone"/>
    <property type="match status" value="1"/>
</dbReference>
<dbReference type="STRING" id="180197.SAMN02982919_00111"/>
<dbReference type="Proteomes" id="UP000199766">
    <property type="component" value="Unassembled WGS sequence"/>
</dbReference>
<dbReference type="InterPro" id="IPR058248">
    <property type="entry name" value="Lxx211020-like"/>
</dbReference>
<sequence>MFNGWMVAARRQAVQVLLAGAAVVVSGPVQSHGATVGALQVEHPYAVPTVVGQTEGAVYFRAIRNTGPAADRLIAAETPVAQTVRLQGDESPSKAIALPARSVRVLRHEQGAPLLLQGLQRPLLEGERFVLTLHFEHAGTREVVVWVQQPREPKPSGHAH</sequence>
<evidence type="ECO:0000313" key="2">
    <source>
        <dbReference type="Proteomes" id="UP000199766"/>
    </source>
</evidence>
<protein>
    <recommendedName>
        <fullName evidence="3">Copper(I)-binding protein</fullName>
    </recommendedName>
</protein>
<dbReference type="PANTHER" id="PTHR36302:SF1">
    <property type="entry name" value="COPPER CHAPERONE PCU(A)C"/>
    <property type="match status" value="1"/>
</dbReference>
<dbReference type="SUPFAM" id="SSF110087">
    <property type="entry name" value="DR1885-like metal-binding protein"/>
    <property type="match status" value="1"/>
</dbReference>
<evidence type="ECO:0008006" key="3">
    <source>
        <dbReference type="Google" id="ProtNLM"/>
    </source>
</evidence>
<gene>
    <name evidence="1" type="ORF">SAMN02982919_00111</name>
</gene>